<dbReference type="EC" id="2.4.-.-" evidence="3"/>
<proteinExistence type="predicted"/>
<keyword evidence="3" id="KW-0808">Transferase</keyword>
<accession>A0ABT8K880</accession>
<protein>
    <submittedName>
        <fullName evidence="3">Glycosyltransferase family 2 protein</fullName>
        <ecNumber evidence="3">2.4.-.-</ecNumber>
    </submittedName>
</protein>
<keyword evidence="3" id="KW-0328">Glycosyltransferase</keyword>
<dbReference type="PANTHER" id="PTHR43685:SF3">
    <property type="entry name" value="SLR2126 PROTEIN"/>
    <property type="match status" value="1"/>
</dbReference>
<dbReference type="Proteomes" id="UP001174209">
    <property type="component" value="Unassembled WGS sequence"/>
</dbReference>
<dbReference type="InterPro" id="IPR050834">
    <property type="entry name" value="Glycosyltransf_2"/>
</dbReference>
<evidence type="ECO:0000313" key="3">
    <source>
        <dbReference type="EMBL" id="MDN4612539.1"/>
    </source>
</evidence>
<dbReference type="GO" id="GO:0016757">
    <property type="term" value="F:glycosyltransferase activity"/>
    <property type="evidence" value="ECO:0007669"/>
    <property type="project" value="UniProtKB-KW"/>
</dbReference>
<organism evidence="3 4">
    <name type="scientific">Arthrobacter burdickii</name>
    <dbReference type="NCBI Taxonomy" id="3035920"/>
    <lineage>
        <taxon>Bacteria</taxon>
        <taxon>Bacillati</taxon>
        <taxon>Actinomycetota</taxon>
        <taxon>Actinomycetes</taxon>
        <taxon>Micrococcales</taxon>
        <taxon>Micrococcaceae</taxon>
        <taxon>Arthrobacter</taxon>
    </lineage>
</organism>
<feature type="transmembrane region" description="Helical" evidence="2">
    <location>
        <begin position="462"/>
        <end position="485"/>
    </location>
</feature>
<feature type="transmembrane region" description="Helical" evidence="2">
    <location>
        <begin position="803"/>
        <end position="825"/>
    </location>
</feature>
<keyword evidence="2" id="KW-1133">Transmembrane helix</keyword>
<feature type="transmembrane region" description="Helical" evidence="2">
    <location>
        <begin position="555"/>
        <end position="574"/>
    </location>
</feature>
<dbReference type="RefSeq" id="WP_301229673.1">
    <property type="nucleotide sequence ID" value="NZ_JAROCG010000002.1"/>
</dbReference>
<dbReference type="PANTHER" id="PTHR43685">
    <property type="entry name" value="GLYCOSYLTRANSFERASE"/>
    <property type="match status" value="1"/>
</dbReference>
<feature type="transmembrane region" description="Helical" evidence="2">
    <location>
        <begin position="497"/>
        <end position="519"/>
    </location>
</feature>
<feature type="compositionally biased region" description="Low complexity" evidence="1">
    <location>
        <begin position="1127"/>
        <end position="1139"/>
    </location>
</feature>
<feature type="region of interest" description="Disordered" evidence="1">
    <location>
        <begin position="1127"/>
        <end position="1238"/>
    </location>
</feature>
<dbReference type="SUPFAM" id="SSF53448">
    <property type="entry name" value="Nucleotide-diphospho-sugar transferases"/>
    <property type="match status" value="1"/>
</dbReference>
<feature type="transmembrane region" description="Helical" evidence="2">
    <location>
        <begin position="291"/>
        <end position="312"/>
    </location>
</feature>
<dbReference type="InterPro" id="IPR029044">
    <property type="entry name" value="Nucleotide-diphossugar_trans"/>
</dbReference>
<keyword evidence="4" id="KW-1185">Reference proteome</keyword>
<evidence type="ECO:0000256" key="1">
    <source>
        <dbReference type="SAM" id="MobiDB-lite"/>
    </source>
</evidence>
<comment type="caution">
    <text evidence="3">The sequence shown here is derived from an EMBL/GenBank/DDBJ whole genome shotgun (WGS) entry which is preliminary data.</text>
</comment>
<keyword evidence="2" id="KW-0472">Membrane</keyword>
<evidence type="ECO:0000256" key="2">
    <source>
        <dbReference type="SAM" id="Phobius"/>
    </source>
</evidence>
<sequence length="1238" mass="128205">MPRVRAGERRALRYLGWPLRARAAQIAEASSLIQLHLRVTAIVVAHNGAQYLPRTLEALERQTRPADFCVGVDSGSTDESASILQLHLPTGSPVVGAPARAGFGTAVRTAVAEIPAHRASQDGSTQHWLWLLHDDSAPEPDALAELLLAVERAPSVTVAGAKQVAWDDPRELVDVGLSISRWAERLTLIDVDEHDQGQYDARSDVFAVNSAGMLVRRDVWDALGGFDPAFHGVGDDVDLCWRNRLAGNRVVVVPHAVLRHASSRPHPASTPHAARAAEVYLRLKHAAPWNVPFLAVGAVLGGLVRFLLGLLAKDPAHGTGQLLGSLGGVFRPLNLLRSRRSAARSRTLPRSIVRSLITSRREVWSHRKSVLDAFTSRGGYSGPEGLQATEEYIPSGDSHDDFAALTAPARPWVGAGAVVAVVVLLAAALLGLHRLVGAPALAGGALLPVAQAPGAVWDSATAWWTGLGTGFAAHGSPFSYVLWLLSLLGLGSANTAVVVTIICALPLAGLSAWFASAAFTRSRGLRLWAALFWGAAPALQVALGSGRLGALIAHLLLPLALLGIVRAVGGALAARALPEGIIKPGINGTRSWTAAAAAGLVLAVVTASAPSLLPFVLVGLALALVAGRRRARTLWWTLLPVVALHLPYALSALRDPRALLGDPGVPVPFPPAAPWQQLLGFPVSFQPLLPPASTGVLGMGPALVAAVVIGGPVLVLAAAALFSRGGHRTVVRFFWLLTVLALALAAAAPALPVAVGATSLIQPFSGPLVSVMALCLLAAALSGLPGPQDGEAPAARPGARRRLVRIAGGVVLAAGPLLSLGLWLAPEIAGPPAVAAEPVVLPGAPAEEAPDTGAGTTDFGTGLVLEPAAERPLPATAADRGTGPDRTRTLVITVDDDDTVGASLMRGSGTTLDALNPMFAARTLQGSGDALREDSESARILRTTVAVIVGATGADPREDLRDLGVGFVVLQQSGTAGDFLSGRIDSVPGLTAVGDTDAGRLWRVAPVLDDGTEDAGNRTARVRVVDTDGRTEALVASGAVNAGGTIVAGAEGRTLVLAEEADPGWQATLDGRRLETTSAGWHQVFALPANGGTLAVSYVSPYQPWVEGAQAIILGLTVLLAIPIPSRPRVVRPTGGRRPNSSDRRRPPYPDDRAGPAVLTDPAGRADEAVLARPSHRADQSVMTSHSDRSDTTDRVVLAGPSDPAVPADPFDPTSGSGAEADGLEDDPQPVTSGRGRP</sequence>
<reference evidence="3" key="1">
    <citation type="submission" date="2023-06" db="EMBL/GenBank/DDBJ databases">
        <title>MT1 and MT2 Draft Genomes of Novel Species.</title>
        <authorList>
            <person name="Venkateswaran K."/>
        </authorList>
    </citation>
    <scope>NUCLEOTIDE SEQUENCE</scope>
    <source>
        <strain evidence="3">IIF3SC-B10</strain>
    </source>
</reference>
<feature type="transmembrane region" description="Helical" evidence="2">
    <location>
        <begin position="734"/>
        <end position="755"/>
    </location>
</feature>
<keyword evidence="2" id="KW-0812">Transmembrane</keyword>
<feature type="transmembrane region" description="Helical" evidence="2">
    <location>
        <begin position="412"/>
        <end position="432"/>
    </location>
</feature>
<dbReference type="EMBL" id="JAROCG010000002">
    <property type="protein sequence ID" value="MDN4612539.1"/>
    <property type="molecule type" value="Genomic_DNA"/>
</dbReference>
<feature type="transmembrane region" description="Helical" evidence="2">
    <location>
        <begin position="702"/>
        <end position="722"/>
    </location>
</feature>
<name>A0ABT8K880_9MICC</name>
<evidence type="ECO:0000313" key="4">
    <source>
        <dbReference type="Proteomes" id="UP001174209"/>
    </source>
</evidence>
<feature type="transmembrane region" description="Helical" evidence="2">
    <location>
        <begin position="525"/>
        <end position="543"/>
    </location>
</feature>
<feature type="transmembrane region" description="Helical" evidence="2">
    <location>
        <begin position="633"/>
        <end position="650"/>
    </location>
</feature>
<feature type="transmembrane region" description="Helical" evidence="2">
    <location>
        <begin position="761"/>
        <end position="782"/>
    </location>
</feature>
<dbReference type="Gene3D" id="3.90.550.10">
    <property type="entry name" value="Spore Coat Polysaccharide Biosynthesis Protein SpsA, Chain A"/>
    <property type="match status" value="1"/>
</dbReference>
<dbReference type="Pfam" id="PF13641">
    <property type="entry name" value="Glyco_tranf_2_3"/>
    <property type="match status" value="1"/>
</dbReference>
<feature type="transmembrane region" description="Helical" evidence="2">
    <location>
        <begin position="594"/>
        <end position="626"/>
    </location>
</feature>
<feature type="compositionally biased region" description="Basic and acidic residues" evidence="1">
    <location>
        <begin position="1140"/>
        <end position="1154"/>
    </location>
</feature>
<gene>
    <name evidence="3" type="ORF">P5G52_16845</name>
</gene>